<dbReference type="EMBL" id="JAHSTU010000014">
    <property type="protein sequence ID" value="MBV4524337.1"/>
    <property type="molecule type" value="Genomic_DNA"/>
</dbReference>
<protein>
    <submittedName>
        <fullName evidence="1">DUF1643 domain-containing protein</fullName>
    </submittedName>
</protein>
<dbReference type="Proteomes" id="UP001049200">
    <property type="component" value="Unassembled WGS sequence"/>
</dbReference>
<dbReference type="Pfam" id="PF07799">
    <property type="entry name" value="DUF1643"/>
    <property type="match status" value="1"/>
</dbReference>
<keyword evidence="2" id="KW-1185">Reference proteome</keyword>
<organism evidence="1 2">
    <name type="scientific">Pseudomonas azerbaijanoccidentalis</name>
    <dbReference type="NCBI Taxonomy" id="2842347"/>
    <lineage>
        <taxon>Bacteria</taxon>
        <taxon>Pseudomonadati</taxon>
        <taxon>Pseudomonadota</taxon>
        <taxon>Gammaproteobacteria</taxon>
        <taxon>Pseudomonadales</taxon>
        <taxon>Pseudomonadaceae</taxon>
        <taxon>Pseudomonas</taxon>
    </lineage>
</organism>
<evidence type="ECO:0000313" key="2">
    <source>
        <dbReference type="Proteomes" id="UP001049200"/>
    </source>
</evidence>
<comment type="caution">
    <text evidence="1">The sequence shown here is derived from an EMBL/GenBank/DDBJ whole genome shotgun (WGS) entry which is preliminary data.</text>
</comment>
<dbReference type="RefSeq" id="WP_217873540.1">
    <property type="nucleotide sequence ID" value="NZ_JAHSTU010000014.1"/>
</dbReference>
<name>A0ABS6R0E3_9PSED</name>
<dbReference type="InterPro" id="IPR012441">
    <property type="entry name" value="DUF1643"/>
</dbReference>
<accession>A0ABS6R0E3</accession>
<gene>
    <name evidence="1" type="ORF">KVG88_30145</name>
</gene>
<reference evidence="1" key="1">
    <citation type="submission" date="2021-06" db="EMBL/GenBank/DDBJ databases">
        <title>Updating the genus Pseudomonas: Description of 43 new species and partition of the Pseudomonas putida group.</title>
        <authorList>
            <person name="Girard L."/>
            <person name="Lood C."/>
            <person name="Vandamme P."/>
            <person name="Rokni-Zadeh H."/>
            <person name="Van Noort V."/>
            <person name="Hofte M."/>
            <person name="Lavigne R."/>
            <person name="De Mot R."/>
        </authorList>
    </citation>
    <scope>NUCLEOTIDE SEQUENCE</scope>
    <source>
        <strain evidence="1">SWRI74</strain>
    </source>
</reference>
<proteinExistence type="predicted"/>
<sequence>MNSAVLSDCGLYRYRLDRDVQEQGLVIAYFGVNPSTADAFIDDHTVRKWRGFTLRNGGRKFIVGNVFSYRATDVNELAAIGLPCGPDHIQHMGEIIEAADVLVPCWGVSAKVPASLHYIIKNTLHLLLASGKPVLHFGTTKAGDPLHPLMLGYDTPLTPWGQINE</sequence>
<evidence type="ECO:0000313" key="1">
    <source>
        <dbReference type="EMBL" id="MBV4524337.1"/>
    </source>
</evidence>